<feature type="region of interest" description="Disordered" evidence="1">
    <location>
        <begin position="79"/>
        <end position="98"/>
    </location>
</feature>
<reference evidence="3 4" key="1">
    <citation type="journal article" date="2020" name="Mol. Plant">
        <title>The Chromosome-Based Rubber Tree Genome Provides New Insights into Spurge Genome Evolution and Rubber Biosynthesis.</title>
        <authorList>
            <person name="Liu J."/>
            <person name="Shi C."/>
            <person name="Shi C.C."/>
            <person name="Li W."/>
            <person name="Zhang Q.J."/>
            <person name="Zhang Y."/>
            <person name="Li K."/>
            <person name="Lu H.F."/>
            <person name="Shi C."/>
            <person name="Zhu S.T."/>
            <person name="Xiao Z.Y."/>
            <person name="Nan H."/>
            <person name="Yue Y."/>
            <person name="Zhu X.G."/>
            <person name="Wu Y."/>
            <person name="Hong X.N."/>
            <person name="Fan G.Y."/>
            <person name="Tong Y."/>
            <person name="Zhang D."/>
            <person name="Mao C.L."/>
            <person name="Liu Y.L."/>
            <person name="Hao S.J."/>
            <person name="Liu W.Q."/>
            <person name="Lv M.Q."/>
            <person name="Zhang H.B."/>
            <person name="Liu Y."/>
            <person name="Hu-Tang G.R."/>
            <person name="Wang J.P."/>
            <person name="Wang J.H."/>
            <person name="Sun Y.H."/>
            <person name="Ni S.B."/>
            <person name="Chen W.B."/>
            <person name="Zhang X.C."/>
            <person name="Jiao Y.N."/>
            <person name="Eichler E.E."/>
            <person name="Li G.H."/>
            <person name="Liu X."/>
            <person name="Gao L.Z."/>
        </authorList>
    </citation>
    <scope>NUCLEOTIDE SEQUENCE [LARGE SCALE GENOMIC DNA]</scope>
    <source>
        <strain evidence="4">cv. GT1</strain>
        <tissue evidence="3">Leaf</tissue>
    </source>
</reference>
<dbReference type="Proteomes" id="UP000467840">
    <property type="component" value="Chromosome 13"/>
</dbReference>
<evidence type="ECO:0000313" key="4">
    <source>
        <dbReference type="Proteomes" id="UP000467840"/>
    </source>
</evidence>
<name>A0A6A6KVT9_HEVBR</name>
<dbReference type="EMBL" id="JAAGAX010000014">
    <property type="protein sequence ID" value="KAF2292153.1"/>
    <property type="molecule type" value="Genomic_DNA"/>
</dbReference>
<protein>
    <submittedName>
        <fullName evidence="3">Uncharacterized protein</fullName>
    </submittedName>
</protein>
<evidence type="ECO:0000256" key="1">
    <source>
        <dbReference type="SAM" id="MobiDB-lite"/>
    </source>
</evidence>
<feature type="chain" id="PRO_5025546771" evidence="2">
    <location>
        <begin position="19"/>
        <end position="126"/>
    </location>
</feature>
<sequence length="126" mass="13757">MKLLVLALVVMMVGSCFAGDNKKAFAVQSEARSGRSLADDKDEVDNYPESTAHHGMNGKVLKMYDHELDERFLLEDHGNDKVGKTTAGSSGNSSNHYIPRCSTNKMMVTLELRRPGVVAVNKATLS</sequence>
<feature type="compositionally biased region" description="Polar residues" evidence="1">
    <location>
        <begin position="86"/>
        <end position="98"/>
    </location>
</feature>
<accession>A0A6A6KVT9</accession>
<keyword evidence="4" id="KW-1185">Reference proteome</keyword>
<proteinExistence type="predicted"/>
<feature type="signal peptide" evidence="2">
    <location>
        <begin position="1"/>
        <end position="18"/>
    </location>
</feature>
<keyword evidence="2" id="KW-0732">Signal</keyword>
<evidence type="ECO:0000256" key="2">
    <source>
        <dbReference type="SAM" id="SignalP"/>
    </source>
</evidence>
<evidence type="ECO:0000313" key="3">
    <source>
        <dbReference type="EMBL" id="KAF2292153.1"/>
    </source>
</evidence>
<feature type="region of interest" description="Disordered" evidence="1">
    <location>
        <begin position="31"/>
        <end position="58"/>
    </location>
</feature>
<dbReference type="PROSITE" id="PS51257">
    <property type="entry name" value="PROKAR_LIPOPROTEIN"/>
    <property type="match status" value="1"/>
</dbReference>
<comment type="caution">
    <text evidence="3">The sequence shown here is derived from an EMBL/GenBank/DDBJ whole genome shotgun (WGS) entry which is preliminary data.</text>
</comment>
<gene>
    <name evidence="3" type="ORF">GH714_014659</name>
</gene>
<dbReference type="AlphaFoldDB" id="A0A6A6KVT9"/>
<organism evidence="3 4">
    <name type="scientific">Hevea brasiliensis</name>
    <name type="common">Para rubber tree</name>
    <name type="synonym">Siphonia brasiliensis</name>
    <dbReference type="NCBI Taxonomy" id="3981"/>
    <lineage>
        <taxon>Eukaryota</taxon>
        <taxon>Viridiplantae</taxon>
        <taxon>Streptophyta</taxon>
        <taxon>Embryophyta</taxon>
        <taxon>Tracheophyta</taxon>
        <taxon>Spermatophyta</taxon>
        <taxon>Magnoliopsida</taxon>
        <taxon>eudicotyledons</taxon>
        <taxon>Gunneridae</taxon>
        <taxon>Pentapetalae</taxon>
        <taxon>rosids</taxon>
        <taxon>fabids</taxon>
        <taxon>Malpighiales</taxon>
        <taxon>Euphorbiaceae</taxon>
        <taxon>Crotonoideae</taxon>
        <taxon>Micrandreae</taxon>
        <taxon>Hevea</taxon>
    </lineage>
</organism>